<dbReference type="Proteomes" id="UP000218418">
    <property type="component" value="Chromosome"/>
</dbReference>
<dbReference type="EMBL" id="AP018227">
    <property type="protein sequence ID" value="BAY84131.1"/>
    <property type="molecule type" value="Genomic_DNA"/>
</dbReference>
<keyword evidence="2" id="KW-1185">Reference proteome</keyword>
<gene>
    <name evidence="1" type="ORF">NIES267_36270</name>
</gene>
<evidence type="ECO:0000313" key="2">
    <source>
        <dbReference type="Proteomes" id="UP000218418"/>
    </source>
</evidence>
<evidence type="ECO:0000313" key="1">
    <source>
        <dbReference type="EMBL" id="BAY84131.1"/>
    </source>
</evidence>
<proteinExistence type="predicted"/>
<protein>
    <submittedName>
        <fullName evidence="1">Uncharacterized protein</fullName>
    </submittedName>
</protein>
<dbReference type="AlphaFoldDB" id="A0A1Z4LSJ4"/>
<accession>A0A1Z4LSJ4</accession>
<name>A0A1Z4LSJ4_9CYAN</name>
<reference evidence="1 2" key="1">
    <citation type="submission" date="2017-06" db="EMBL/GenBank/DDBJ databases">
        <title>Genome sequencing of cyanobaciteial culture collection at National Institute for Environmental Studies (NIES).</title>
        <authorList>
            <person name="Hirose Y."/>
            <person name="Shimura Y."/>
            <person name="Fujisawa T."/>
            <person name="Nakamura Y."/>
            <person name="Kawachi M."/>
        </authorList>
    </citation>
    <scope>NUCLEOTIDE SEQUENCE [LARGE SCALE GENOMIC DNA]</scope>
    <source>
        <strain evidence="1 2">NIES-267</strain>
    </source>
</reference>
<sequence length="74" mass="8736">MEAMITGRFNWVISSGHATKTASPGKFLRLEAPGFIRGWRFLFFVEAPKFYLWGINYELRITNYELYSLHQVNF</sequence>
<organism evidence="1 2">
    <name type="scientific">Calothrix parasitica NIES-267</name>
    <dbReference type="NCBI Taxonomy" id="1973488"/>
    <lineage>
        <taxon>Bacteria</taxon>
        <taxon>Bacillati</taxon>
        <taxon>Cyanobacteriota</taxon>
        <taxon>Cyanophyceae</taxon>
        <taxon>Nostocales</taxon>
        <taxon>Calotrichaceae</taxon>
        <taxon>Calothrix</taxon>
    </lineage>
</organism>